<keyword evidence="2" id="KW-1185">Reference proteome</keyword>
<protein>
    <submittedName>
        <fullName evidence="1">Uncharacterized protein</fullName>
    </submittedName>
</protein>
<dbReference type="HOGENOM" id="CLU_3419667_0_0_1"/>
<organism evidence="1 2">
    <name type="scientific">Tetranychus urticae</name>
    <name type="common">Two-spotted spider mite</name>
    <dbReference type="NCBI Taxonomy" id="32264"/>
    <lineage>
        <taxon>Eukaryota</taxon>
        <taxon>Metazoa</taxon>
        <taxon>Ecdysozoa</taxon>
        <taxon>Arthropoda</taxon>
        <taxon>Chelicerata</taxon>
        <taxon>Arachnida</taxon>
        <taxon>Acari</taxon>
        <taxon>Acariformes</taxon>
        <taxon>Trombidiformes</taxon>
        <taxon>Prostigmata</taxon>
        <taxon>Eleutherengona</taxon>
        <taxon>Raphignathae</taxon>
        <taxon>Tetranychoidea</taxon>
        <taxon>Tetranychidae</taxon>
        <taxon>Tetranychus</taxon>
    </lineage>
</organism>
<name>T1KU97_TETUR</name>
<proteinExistence type="predicted"/>
<reference evidence="1" key="2">
    <citation type="submission" date="2015-06" db="UniProtKB">
        <authorList>
            <consortium name="EnsemblMetazoa"/>
        </authorList>
    </citation>
    <scope>IDENTIFICATION</scope>
</reference>
<sequence length="25" mass="2858">MKQVVQTNLITLHNSIRIYAELGIC</sequence>
<evidence type="ECO:0000313" key="1">
    <source>
        <dbReference type="EnsemblMetazoa" id="tetur21g02630.1"/>
    </source>
</evidence>
<dbReference type="AlphaFoldDB" id="T1KU97"/>
<dbReference type="Proteomes" id="UP000015104">
    <property type="component" value="Unassembled WGS sequence"/>
</dbReference>
<reference evidence="2" key="1">
    <citation type="submission" date="2011-08" db="EMBL/GenBank/DDBJ databases">
        <authorList>
            <person name="Rombauts S."/>
        </authorList>
    </citation>
    <scope>NUCLEOTIDE SEQUENCE</scope>
    <source>
        <strain evidence="2">London</strain>
    </source>
</reference>
<dbReference type="EnsemblMetazoa" id="tetur21g02630.1">
    <property type="protein sequence ID" value="tetur21g02630.1"/>
    <property type="gene ID" value="tetur21g02630"/>
</dbReference>
<dbReference type="EMBL" id="CAEY01000550">
    <property type="status" value="NOT_ANNOTATED_CDS"/>
    <property type="molecule type" value="Genomic_DNA"/>
</dbReference>
<accession>T1KU97</accession>
<evidence type="ECO:0000313" key="2">
    <source>
        <dbReference type="Proteomes" id="UP000015104"/>
    </source>
</evidence>